<feature type="transmembrane region" description="Helical" evidence="2">
    <location>
        <begin position="142"/>
        <end position="167"/>
    </location>
</feature>
<dbReference type="HOGENOM" id="CLU_022086_0_0_1"/>
<feature type="region of interest" description="Disordered" evidence="1">
    <location>
        <begin position="665"/>
        <end position="719"/>
    </location>
</feature>
<name>G0S2V9_CHATD</name>
<evidence type="ECO:0000313" key="3">
    <source>
        <dbReference type="EMBL" id="EGS22342.1"/>
    </source>
</evidence>
<feature type="compositionally biased region" description="Polar residues" evidence="1">
    <location>
        <begin position="29"/>
        <end position="38"/>
    </location>
</feature>
<accession>G0S2V9</accession>
<protein>
    <submittedName>
        <fullName evidence="3">Uncharacterized protein</fullName>
    </submittedName>
</protein>
<evidence type="ECO:0000256" key="2">
    <source>
        <dbReference type="SAM" id="Phobius"/>
    </source>
</evidence>
<sequence>MSSNPDAIPLRRTRSRRSIFREDFDSQHSTHYPDTLNQPATTTTPPSPTPRDLRQSAAAHEFVFGGPGQPKPRRLGLWHFLISHVSIIAALVVGIICVVVSIVYTSNLGKRVLECPDWVRECPAADEWTVTHLGTIQGVMTLVYTIGMFALGYVALAFAETAVWAVLQKQSFTLKVLDAFVSATRGKIVAVPAAVLAVRSAIAGIVLLCAVVVSLMPFVGMPLVGWAYTPGLVGKRVESGYVPGGGITEVFVQANPPNSVLAGAMVEYYSWANDPSAEPMPEYRGWYIDRKTLRGRGDFTAQAVKLQTSISCAPRSLLPENSGENYFFTNMTKTGDNSDQLPQINQDKVWVHKTPHLAVWVDEFSFLSKQQTRATLIFAAFNGTIDGGATTKVNFGNLENVSSIACDINMTAADDILTVGTNPPSVEDLPLLSSIDTLTLPSSASQDTHLNEFLLWFAVAPVLTAPSVYGNQPSFLNFSATGLPIPYTKLPSDEEDYPTPEANTWTIAGLTTFVYLSIGAVVQSTLSQTGPEPITLTTNVDLLSFLSNRTFLLLFPPLLTFTILIFFMIYTTMLHAKHSIPVLRLFSLPELLKSSQTQFLRDIAGVDAAKGYLPAHDLAKTRVRFGVERTGMGLNMMGSVGSLGEEGEEGEGVLGLIDGNTIREGSLGSEELEGDKRSGSKSSVRREKNGRESRGERRRERERLRRDGDVKKVPGITYI</sequence>
<proteinExistence type="predicted"/>
<keyword evidence="2" id="KW-0812">Transmembrane</keyword>
<reference evidence="3 4" key="1">
    <citation type="journal article" date="2011" name="Cell">
        <title>Insight into structure and assembly of the nuclear pore complex by utilizing the genome of a eukaryotic thermophile.</title>
        <authorList>
            <person name="Amlacher S."/>
            <person name="Sarges P."/>
            <person name="Flemming D."/>
            <person name="van Noort V."/>
            <person name="Kunze R."/>
            <person name="Devos D.P."/>
            <person name="Arumugam M."/>
            <person name="Bork P."/>
            <person name="Hurt E."/>
        </authorList>
    </citation>
    <scope>NUCLEOTIDE SEQUENCE [LARGE SCALE GENOMIC DNA]</scope>
    <source>
        <strain evidence="4">DSM 1495 / CBS 144.50 / IMI 039719</strain>
    </source>
</reference>
<dbReference type="Proteomes" id="UP000008066">
    <property type="component" value="Unassembled WGS sequence"/>
</dbReference>
<gene>
    <name evidence="3" type="ORF">CTHT_0018660</name>
</gene>
<feature type="transmembrane region" description="Helical" evidence="2">
    <location>
        <begin position="77"/>
        <end position="104"/>
    </location>
</feature>
<dbReference type="OMA" id="GPCELLK"/>
<feature type="region of interest" description="Disordered" evidence="1">
    <location>
        <begin position="1"/>
        <end position="53"/>
    </location>
</feature>
<dbReference type="EMBL" id="GL988040">
    <property type="protein sequence ID" value="EGS22342.1"/>
    <property type="molecule type" value="Genomic_DNA"/>
</dbReference>
<keyword evidence="2" id="KW-0472">Membrane</keyword>
<dbReference type="KEGG" id="cthr:CTHT_0018660"/>
<evidence type="ECO:0000256" key="1">
    <source>
        <dbReference type="SAM" id="MobiDB-lite"/>
    </source>
</evidence>
<dbReference type="AlphaFoldDB" id="G0S2V9"/>
<dbReference type="GeneID" id="18255904"/>
<dbReference type="RefSeq" id="XP_006692361.1">
    <property type="nucleotide sequence ID" value="XM_006692298.1"/>
</dbReference>
<evidence type="ECO:0000313" key="4">
    <source>
        <dbReference type="Proteomes" id="UP000008066"/>
    </source>
</evidence>
<feature type="transmembrane region" description="Helical" evidence="2">
    <location>
        <begin position="551"/>
        <end position="570"/>
    </location>
</feature>
<feature type="compositionally biased region" description="Basic and acidic residues" evidence="1">
    <location>
        <begin position="19"/>
        <end position="28"/>
    </location>
</feature>
<keyword evidence="2" id="KW-1133">Transmembrane helix</keyword>
<feature type="compositionally biased region" description="Basic and acidic residues" evidence="1">
    <location>
        <begin position="674"/>
        <end position="712"/>
    </location>
</feature>
<keyword evidence="4" id="KW-1185">Reference proteome</keyword>
<dbReference type="OrthoDB" id="4734538at2759"/>
<organism evidence="4">
    <name type="scientific">Chaetomium thermophilum (strain DSM 1495 / CBS 144.50 / IMI 039719)</name>
    <name type="common">Thermochaetoides thermophila</name>
    <dbReference type="NCBI Taxonomy" id="759272"/>
    <lineage>
        <taxon>Eukaryota</taxon>
        <taxon>Fungi</taxon>
        <taxon>Dikarya</taxon>
        <taxon>Ascomycota</taxon>
        <taxon>Pezizomycotina</taxon>
        <taxon>Sordariomycetes</taxon>
        <taxon>Sordariomycetidae</taxon>
        <taxon>Sordariales</taxon>
        <taxon>Chaetomiaceae</taxon>
        <taxon>Thermochaetoides</taxon>
    </lineage>
</organism>
<dbReference type="eggNOG" id="ENOG502SJEX">
    <property type="taxonomic scope" value="Eukaryota"/>
</dbReference>